<gene>
    <name evidence="9" type="ORF">HBJ55_13425</name>
</gene>
<dbReference type="PANTHER" id="PTHR30333">
    <property type="entry name" value="CYTOCHROME C-TYPE PROTEIN"/>
    <property type="match status" value="1"/>
</dbReference>
<reference evidence="9 10" key="1">
    <citation type="submission" date="2020-03" db="EMBL/GenBank/DDBJ databases">
        <title>Identification of Halomonas strains.</title>
        <authorList>
            <person name="Xiao Z."/>
            <person name="Dong F."/>
            <person name="Wang Z."/>
            <person name="Zhao J.-Y."/>
        </authorList>
    </citation>
    <scope>NUCLEOTIDE SEQUENCE [LARGE SCALE GENOMIC DNA]</scope>
    <source>
        <strain evidence="9 10">DX6</strain>
    </source>
</reference>
<dbReference type="InterPro" id="IPR005126">
    <property type="entry name" value="NapC/NirT_cyt_c_N"/>
</dbReference>
<organism evidence="9 10">
    <name type="scientific">Billgrantia bachuensis</name>
    <dbReference type="NCBI Taxonomy" id="2717286"/>
    <lineage>
        <taxon>Bacteria</taxon>
        <taxon>Pseudomonadati</taxon>
        <taxon>Pseudomonadota</taxon>
        <taxon>Gammaproteobacteria</taxon>
        <taxon>Oceanospirillales</taxon>
        <taxon>Halomonadaceae</taxon>
        <taxon>Billgrantia</taxon>
    </lineage>
</organism>
<keyword evidence="7" id="KW-0472">Membrane</keyword>
<name>A0ABX0PYB9_9GAMM</name>
<dbReference type="RefSeq" id="WP_167115678.1">
    <property type="nucleotide sequence ID" value="NZ_JAAQTO010000035.1"/>
</dbReference>
<evidence type="ECO:0000256" key="6">
    <source>
        <dbReference type="ARBA" id="ARBA00023004"/>
    </source>
</evidence>
<evidence type="ECO:0000256" key="4">
    <source>
        <dbReference type="ARBA" id="ARBA00022723"/>
    </source>
</evidence>
<dbReference type="SUPFAM" id="SSF48695">
    <property type="entry name" value="Multiheme cytochromes"/>
    <property type="match status" value="1"/>
</dbReference>
<dbReference type="Gene3D" id="2.60.40.1190">
    <property type="match status" value="1"/>
</dbReference>
<keyword evidence="7" id="KW-0812">Transmembrane</keyword>
<feature type="transmembrane region" description="Helical" evidence="7">
    <location>
        <begin position="12"/>
        <end position="35"/>
    </location>
</feature>
<dbReference type="SMART" id="SM00887">
    <property type="entry name" value="EB_dh"/>
    <property type="match status" value="1"/>
</dbReference>
<dbReference type="EMBL" id="JAAQTO010000035">
    <property type="protein sequence ID" value="NIC06429.1"/>
    <property type="molecule type" value="Genomic_DNA"/>
</dbReference>
<dbReference type="InterPro" id="IPR019020">
    <property type="entry name" value="Cyt-c552/DMSO_Rdtase_haem-bd"/>
</dbReference>
<dbReference type="InterPro" id="IPR036280">
    <property type="entry name" value="Multihaem_cyt_sf"/>
</dbReference>
<keyword evidence="6" id="KW-0408">Iron</keyword>
<keyword evidence="10" id="KW-1185">Reference proteome</keyword>
<keyword evidence="5" id="KW-0249">Electron transport</keyword>
<sequence length="557" mass="61689">MGERPRNWRRITILGASLGAAVFFFVAGIIFWGGFNTVMEATNSYTFCSTSCHEMSWVHEEYQDRPHYQNATGVGAACSDCHVPDAWGPKMIRKIQASREVWHWMLGTVDTEEEFEAKRIHLAENVWRSMLRTDSRECRNCHDWSAMDLEQQAARASREHARAFEQGMTCIECHQGIAHQLPEAWDESPVWAGRFDVVEVAEGAEAAEVPLESEDLGEAATVDENLAASLDWESVPATDLTLFLPGQASIEWIQDGSEHGGGRAVKFGDRCIWCHQGEEADIGALAVAGEKIETFDLGDKRGHVPMSVKAAFDDEYLYMQFQWQEGEHAPLPFVDGGMMDPNNPFKLTVGLSDGRVELAEQGGCWASCHHDSAYMPDAPEAATLVASDLAERLDLTSGNGVTKYLAESRTDIEIKGRRGAARGGWDKLKEEAEIQELLDGGVYLDLARYNSGDGSVESGYVLDERHFSDSQAIVFSAEEQDGVWTAYLTRALKTGTEGDKPLDLSSLYSLNVALHDDHAGSRFHHVSFQYGLAFGAETPEETFGDDMVEINATRVTR</sequence>
<evidence type="ECO:0000313" key="10">
    <source>
        <dbReference type="Proteomes" id="UP001318321"/>
    </source>
</evidence>
<comment type="subcellular location">
    <subcellularLocation>
        <location evidence="1">Cell envelope</location>
    </subcellularLocation>
</comment>
<keyword evidence="7" id="KW-1133">Transmembrane helix</keyword>
<dbReference type="InterPro" id="IPR038266">
    <property type="entry name" value="NapC/NirT_cytc_sf"/>
</dbReference>
<dbReference type="InterPro" id="IPR051174">
    <property type="entry name" value="Cytochrome_c-type_ET"/>
</dbReference>
<dbReference type="PANTHER" id="PTHR30333:SF3">
    <property type="entry name" value="CYTOCHROME C-TYPE PROTEIN TORY"/>
    <property type="match status" value="1"/>
</dbReference>
<dbReference type="Pfam" id="PF09459">
    <property type="entry name" value="EB_dh"/>
    <property type="match status" value="1"/>
</dbReference>
<evidence type="ECO:0000256" key="2">
    <source>
        <dbReference type="ARBA" id="ARBA00022448"/>
    </source>
</evidence>
<feature type="domain" description="Cytochrome c-552/DMSO reductase-like haem-binding" evidence="8">
    <location>
        <begin position="229"/>
        <end position="527"/>
    </location>
</feature>
<evidence type="ECO:0000256" key="1">
    <source>
        <dbReference type="ARBA" id="ARBA00004196"/>
    </source>
</evidence>
<evidence type="ECO:0000256" key="5">
    <source>
        <dbReference type="ARBA" id="ARBA00022982"/>
    </source>
</evidence>
<proteinExistence type="predicted"/>
<dbReference type="Pfam" id="PF03264">
    <property type="entry name" value="Cytochrom_NNT"/>
    <property type="match status" value="1"/>
</dbReference>
<keyword evidence="4" id="KW-0479">Metal-binding</keyword>
<dbReference type="Gene3D" id="1.10.3820.10">
    <property type="entry name" value="Di-heme elbow motif domain"/>
    <property type="match status" value="1"/>
</dbReference>
<protein>
    <submittedName>
        <fullName evidence="9">Cytochrome C</fullName>
    </submittedName>
</protein>
<comment type="caution">
    <text evidence="9">The sequence shown here is derived from an EMBL/GenBank/DDBJ whole genome shotgun (WGS) entry which is preliminary data.</text>
</comment>
<evidence type="ECO:0000256" key="7">
    <source>
        <dbReference type="SAM" id="Phobius"/>
    </source>
</evidence>
<accession>A0ABX0PYB9</accession>
<evidence type="ECO:0000313" key="9">
    <source>
        <dbReference type="EMBL" id="NIC06429.1"/>
    </source>
</evidence>
<dbReference type="Proteomes" id="UP001318321">
    <property type="component" value="Unassembled WGS sequence"/>
</dbReference>
<keyword evidence="2" id="KW-0813">Transport</keyword>
<evidence type="ECO:0000256" key="3">
    <source>
        <dbReference type="ARBA" id="ARBA00022617"/>
    </source>
</evidence>
<keyword evidence="3" id="KW-0349">Heme</keyword>
<evidence type="ECO:0000259" key="8">
    <source>
        <dbReference type="SMART" id="SM00887"/>
    </source>
</evidence>